<dbReference type="PANTHER" id="PTHR18901">
    <property type="entry name" value="2-DEOXYGLUCOSE-6-PHOSPHATE PHOSPHATASE 2"/>
    <property type="match status" value="1"/>
</dbReference>
<dbReference type="PANTHER" id="PTHR18901:SF38">
    <property type="entry name" value="PSEUDOURIDINE-5'-PHOSPHATASE"/>
    <property type="match status" value="1"/>
</dbReference>
<dbReference type="InterPro" id="IPR006439">
    <property type="entry name" value="HAD-SF_hydro_IA"/>
</dbReference>
<evidence type="ECO:0000313" key="3">
    <source>
        <dbReference type="Proteomes" id="UP000366766"/>
    </source>
</evidence>
<proteinExistence type="predicted"/>
<protein>
    <submittedName>
        <fullName evidence="1">HAD-IA family hydrolase</fullName>
    </submittedName>
    <submittedName>
        <fullName evidence="2">Phosphorylated carbohydrates phosphatase</fullName>
        <ecNumber evidence="2">3.1.3.-</ecNumber>
    </submittedName>
</protein>
<dbReference type="SUPFAM" id="SSF56784">
    <property type="entry name" value="HAD-like"/>
    <property type="match status" value="1"/>
</dbReference>
<evidence type="ECO:0000313" key="2">
    <source>
        <dbReference type="EMBL" id="VUX64307.1"/>
    </source>
</evidence>
<dbReference type="SFLD" id="SFLDG01135">
    <property type="entry name" value="C1.5.6:_HAD__Beta-PGM__Phospha"/>
    <property type="match status" value="1"/>
</dbReference>
<dbReference type="SFLD" id="SFLDS00003">
    <property type="entry name" value="Haloacid_Dehalogenase"/>
    <property type="match status" value="1"/>
</dbReference>
<evidence type="ECO:0000313" key="1">
    <source>
        <dbReference type="EMBL" id="MZL31910.1"/>
    </source>
</evidence>
<dbReference type="Gene3D" id="3.40.50.1000">
    <property type="entry name" value="HAD superfamily/HAD-like"/>
    <property type="match status" value="1"/>
</dbReference>
<dbReference type="PRINTS" id="PR00413">
    <property type="entry name" value="HADHALOGNASE"/>
</dbReference>
<dbReference type="Proteomes" id="UP000366766">
    <property type="component" value="Unassembled WGS sequence"/>
</dbReference>
<name>A0A564WPV1_9FIRM</name>
<dbReference type="InterPro" id="IPR041492">
    <property type="entry name" value="HAD_2"/>
</dbReference>
<sequence length="228" mass="25910">MSLKLVIFDVDGLLLDTERVWQDVWYDTARDFGIDDWKREDFLNVVGRSGQPVYDYMEELFRGRCSTEEFMKVARQHGVERLERELTAKPGAVELLNCIKKAGLPCAVATATSRSLTEERLTRLQLIQYFDYICCGDEVVERKPSPEAYLKVLAKMNTAPEDALVFEDSKVGVQAAWNARIPVIMVPDLMPPTEVQKRQAIKIIASLSEAVPIIEELSKDGTKHERCI</sequence>
<dbReference type="Pfam" id="PF13419">
    <property type="entry name" value="HAD_2"/>
    <property type="match status" value="1"/>
</dbReference>
<dbReference type="EMBL" id="CABHOF010000032">
    <property type="protein sequence ID" value="VUX64307.1"/>
    <property type="molecule type" value="Genomic_DNA"/>
</dbReference>
<dbReference type="GO" id="GO:0016787">
    <property type="term" value="F:hydrolase activity"/>
    <property type="evidence" value="ECO:0007669"/>
    <property type="project" value="UniProtKB-KW"/>
</dbReference>
<dbReference type="Gene3D" id="1.10.150.240">
    <property type="entry name" value="Putative phosphatase, domain 2"/>
    <property type="match status" value="1"/>
</dbReference>
<evidence type="ECO:0000313" key="4">
    <source>
        <dbReference type="Proteomes" id="UP000477285"/>
    </source>
</evidence>
<organism evidence="2 3">
    <name type="scientific">Blautia wexlerae</name>
    <dbReference type="NCBI Taxonomy" id="418240"/>
    <lineage>
        <taxon>Bacteria</taxon>
        <taxon>Bacillati</taxon>
        <taxon>Bacillota</taxon>
        <taxon>Clostridia</taxon>
        <taxon>Lachnospirales</taxon>
        <taxon>Lachnospiraceae</taxon>
        <taxon>Blautia</taxon>
    </lineage>
</organism>
<dbReference type="AlphaFoldDB" id="A0A564WPV1"/>
<dbReference type="InterPro" id="IPR023198">
    <property type="entry name" value="PGP-like_dom2"/>
</dbReference>
<dbReference type="NCBIfam" id="TIGR01509">
    <property type="entry name" value="HAD-SF-IA-v3"/>
    <property type="match status" value="1"/>
</dbReference>
<dbReference type="RefSeq" id="WP_008705000.1">
    <property type="nucleotide sequence ID" value="NZ_AP031426.1"/>
</dbReference>
<dbReference type="EC" id="3.1.3.-" evidence="2"/>
<dbReference type="NCBIfam" id="TIGR01549">
    <property type="entry name" value="HAD-SF-IA-v1"/>
    <property type="match status" value="1"/>
</dbReference>
<keyword evidence="3" id="KW-1185">Reference proteome</keyword>
<dbReference type="InterPro" id="IPR036412">
    <property type="entry name" value="HAD-like_sf"/>
</dbReference>
<reference evidence="1 4" key="1">
    <citation type="journal article" date="2019" name="Nat. Med.">
        <title>A library of human gut bacterial isolates paired with longitudinal multiomics data enables mechanistic microbiome research.</title>
        <authorList>
            <person name="Poyet M."/>
            <person name="Groussin M."/>
            <person name="Gibbons S.M."/>
            <person name="Avila-Pacheco J."/>
            <person name="Jiang X."/>
            <person name="Kearney S.M."/>
            <person name="Perrotta A.R."/>
            <person name="Berdy B."/>
            <person name="Zhao S."/>
            <person name="Lieberman T.D."/>
            <person name="Swanson P.K."/>
            <person name="Smith M."/>
            <person name="Roesemann S."/>
            <person name="Alexander J.E."/>
            <person name="Rich S.A."/>
            <person name="Livny J."/>
            <person name="Vlamakis H."/>
            <person name="Clish C."/>
            <person name="Bullock K."/>
            <person name="Deik A."/>
            <person name="Scott J."/>
            <person name="Pierce K.A."/>
            <person name="Xavier R.J."/>
            <person name="Alm E.J."/>
        </authorList>
    </citation>
    <scope>NUCLEOTIDE SEQUENCE [LARGE SCALE GENOMIC DNA]</scope>
    <source>
        <strain evidence="1 4">BIOML-A1</strain>
    </source>
</reference>
<dbReference type="EMBL" id="WWVQ01000002">
    <property type="protein sequence ID" value="MZL31910.1"/>
    <property type="molecule type" value="Genomic_DNA"/>
</dbReference>
<dbReference type="CDD" id="cd07505">
    <property type="entry name" value="HAD_BPGM-like"/>
    <property type="match status" value="1"/>
</dbReference>
<dbReference type="SFLD" id="SFLDG01129">
    <property type="entry name" value="C1.5:_HAD__Beta-PGM__Phosphata"/>
    <property type="match status" value="1"/>
</dbReference>
<reference evidence="2 3" key="2">
    <citation type="submission" date="2019-07" db="EMBL/GenBank/DDBJ databases">
        <authorList>
            <person name="Chang H.-W."/>
            <person name="Raman A."/>
            <person name="Venkatesh S."/>
            <person name="Gehrig J."/>
        </authorList>
    </citation>
    <scope>NUCLEOTIDE SEQUENCE [LARGE SCALE GENOMIC DNA]</scope>
    <source>
        <strain evidence="2">Blautia_wexlerae_LFYP_14</strain>
    </source>
</reference>
<gene>
    <name evidence="2" type="ORF">BWLFYP14_01337</name>
    <name evidence="1" type="ORF">GT728_01515</name>
</gene>
<keyword evidence="2" id="KW-0378">Hydrolase</keyword>
<dbReference type="InterPro" id="IPR023214">
    <property type="entry name" value="HAD_sf"/>
</dbReference>
<dbReference type="Proteomes" id="UP000477285">
    <property type="component" value="Unassembled WGS sequence"/>
</dbReference>
<accession>A0A564WPV1</accession>